<dbReference type="GO" id="GO:0005829">
    <property type="term" value="C:cytosol"/>
    <property type="evidence" value="ECO:0007669"/>
    <property type="project" value="TreeGrafter"/>
</dbReference>
<gene>
    <name evidence="7" type="ORF">SAMN05216313_12014</name>
</gene>
<dbReference type="GeneID" id="93280608"/>
<feature type="binding site" evidence="3">
    <location>
        <begin position="138"/>
        <end position="141"/>
    </location>
    <ligand>
        <name>substrate</name>
    </ligand>
</feature>
<dbReference type="RefSeq" id="WP_092366600.1">
    <property type="nucleotide sequence ID" value="NZ_FOIM01000020.1"/>
</dbReference>
<sequence>MRKLYKMLLACAVAGTLTACSTQTGAPQGAADTTKAAGETGSAEAEKAPEGDGSITLYLVRHGKTFLNTTDQVQGWIDSPLTEKGESQADAVGRGMKDIKFVSAFSSDLGRQRETALRILAQNAGPAPELREVIGLREWFYGGYEGKMNAEMWDPIFEAHGLKFDAEWSQYGELLKQMTDEDIANAIAANDALKQAETYDQITKRTREAMDEIVKVTQEAGGGNALVVSSGSEIPTILELVVPGQYQGEDISNCSVSILTYKDGVYTLETCGDTSYLEAGKTEEEKKQEAEAAVAAAAEPEEAGKEALATGEILIPSARGTEIHATFTVPANIGENGCPLVLFAHGFMGSRDESGEFTAVADGLAERGIASMRIDFPGCNESTESFLEYNFKNMSDDLDAALAYAREAVKVDESRLGILGYSMGGRLASLYLDKEAFHTAVLWAPAASNGFDAASAMGTAAQMEEQLKKSQTDGKGVIHIWDEDIEVGAEYLQELKEGKPLEQLAAYTGNLLVVTGGIDDTVVKSITDQVLEAAVNTSITANLNIPRAGHGLGGYEGDQEVVKVVVDATVNFFDDNLN</sequence>
<evidence type="ECO:0000256" key="5">
    <source>
        <dbReference type="SAM" id="SignalP"/>
    </source>
</evidence>
<evidence type="ECO:0000313" key="8">
    <source>
        <dbReference type="Proteomes" id="UP000198508"/>
    </source>
</evidence>
<dbReference type="InterPro" id="IPR022742">
    <property type="entry name" value="Hydrolase_4"/>
</dbReference>
<dbReference type="AlphaFoldDB" id="A0A1I0I928"/>
<dbReference type="InterPro" id="IPR013078">
    <property type="entry name" value="His_Pase_superF_clade-1"/>
</dbReference>
<keyword evidence="5" id="KW-0732">Signal</keyword>
<reference evidence="8" key="1">
    <citation type="submission" date="2016-10" db="EMBL/GenBank/DDBJ databases">
        <authorList>
            <person name="Varghese N."/>
            <person name="Submissions S."/>
        </authorList>
    </citation>
    <scope>NUCLEOTIDE SEQUENCE [LARGE SCALE GENOMIC DNA]</scope>
    <source>
        <strain evidence="8">NLAE-zl-G277</strain>
    </source>
</reference>
<dbReference type="Gene3D" id="3.40.50.1240">
    <property type="entry name" value="Phosphoglycerate mutase-like"/>
    <property type="match status" value="1"/>
</dbReference>
<feature type="binding site" evidence="3">
    <location>
        <begin position="61"/>
        <end position="68"/>
    </location>
    <ligand>
        <name>substrate</name>
    </ligand>
</feature>
<dbReference type="Pfam" id="PF12146">
    <property type="entry name" value="Hydrolase_4"/>
    <property type="match status" value="1"/>
</dbReference>
<proteinExistence type="predicted"/>
<dbReference type="InterPro" id="IPR029058">
    <property type="entry name" value="AB_hydrolase_fold"/>
</dbReference>
<dbReference type="SMART" id="SM00855">
    <property type="entry name" value="PGAM"/>
    <property type="match status" value="1"/>
</dbReference>
<dbReference type="SUPFAM" id="SSF53474">
    <property type="entry name" value="alpha/beta-Hydrolases"/>
    <property type="match status" value="1"/>
</dbReference>
<dbReference type="STRING" id="460384.SAMN05216313_12014"/>
<evidence type="ECO:0000313" key="7">
    <source>
        <dbReference type="EMBL" id="SET93170.1"/>
    </source>
</evidence>
<dbReference type="GO" id="GO:0004331">
    <property type="term" value="F:fructose-2,6-bisphosphate 2-phosphatase activity"/>
    <property type="evidence" value="ECO:0007669"/>
    <property type="project" value="TreeGrafter"/>
</dbReference>
<dbReference type="GO" id="GO:0043456">
    <property type="term" value="P:regulation of pentose-phosphate shunt"/>
    <property type="evidence" value="ECO:0007669"/>
    <property type="project" value="TreeGrafter"/>
</dbReference>
<evidence type="ECO:0000256" key="3">
    <source>
        <dbReference type="PIRSR" id="PIRSR613078-2"/>
    </source>
</evidence>
<name>A0A1I0I928_9FIRM</name>
<feature type="signal peptide" evidence="5">
    <location>
        <begin position="1"/>
        <end position="19"/>
    </location>
</feature>
<dbReference type="Gene3D" id="3.40.50.1820">
    <property type="entry name" value="alpha/beta hydrolase"/>
    <property type="match status" value="1"/>
</dbReference>
<dbReference type="Pfam" id="PF00300">
    <property type="entry name" value="His_Phos_1"/>
    <property type="match status" value="1"/>
</dbReference>
<feature type="binding site" evidence="3">
    <location>
        <position position="111"/>
    </location>
    <ligand>
        <name>substrate</name>
    </ligand>
</feature>
<dbReference type="PANTHER" id="PTHR46517:SF1">
    <property type="entry name" value="FRUCTOSE-2,6-BISPHOSPHATASE TIGAR"/>
    <property type="match status" value="1"/>
</dbReference>
<organism evidence="7 8">
    <name type="scientific">Enterocloster lavalensis</name>
    <dbReference type="NCBI Taxonomy" id="460384"/>
    <lineage>
        <taxon>Bacteria</taxon>
        <taxon>Bacillati</taxon>
        <taxon>Bacillota</taxon>
        <taxon>Clostridia</taxon>
        <taxon>Lachnospirales</taxon>
        <taxon>Lachnospiraceae</taxon>
        <taxon>Enterocloster</taxon>
    </lineage>
</organism>
<protein>
    <submittedName>
        <fullName evidence="7">Broad specificity phosphatase PhoE</fullName>
    </submittedName>
</protein>
<dbReference type="EMBL" id="FOIM01000020">
    <property type="protein sequence ID" value="SET93170.1"/>
    <property type="molecule type" value="Genomic_DNA"/>
</dbReference>
<dbReference type="InterPro" id="IPR029033">
    <property type="entry name" value="His_PPase_superfam"/>
</dbReference>
<feature type="active site" description="Proton donor/acceptor" evidence="2">
    <location>
        <position position="138"/>
    </location>
</feature>
<dbReference type="InterPro" id="IPR051695">
    <property type="entry name" value="Phosphoglycerate_Mutase"/>
</dbReference>
<evidence type="ECO:0000256" key="1">
    <source>
        <dbReference type="ARBA" id="ARBA00022801"/>
    </source>
</evidence>
<dbReference type="PANTHER" id="PTHR46517">
    <property type="entry name" value="FRUCTOSE-2,6-BISPHOSPHATASE TIGAR"/>
    <property type="match status" value="1"/>
</dbReference>
<feature type="active site" description="Tele-phosphohistidine intermediate" evidence="2">
    <location>
        <position position="62"/>
    </location>
</feature>
<feature type="domain" description="Serine aminopeptidase S33" evidence="6">
    <location>
        <begin position="340"/>
        <end position="463"/>
    </location>
</feature>
<keyword evidence="8" id="KW-1185">Reference proteome</keyword>
<feature type="chain" id="PRO_5044372583" evidence="5">
    <location>
        <begin position="20"/>
        <end position="578"/>
    </location>
</feature>
<feature type="region of interest" description="Disordered" evidence="4">
    <location>
        <begin position="22"/>
        <end position="49"/>
    </location>
</feature>
<accession>A0A1I0I928</accession>
<dbReference type="PROSITE" id="PS51257">
    <property type="entry name" value="PROKAR_LIPOPROTEIN"/>
    <property type="match status" value="1"/>
</dbReference>
<evidence type="ECO:0000256" key="2">
    <source>
        <dbReference type="PIRSR" id="PIRSR613078-1"/>
    </source>
</evidence>
<dbReference type="Proteomes" id="UP000198508">
    <property type="component" value="Unassembled WGS sequence"/>
</dbReference>
<evidence type="ECO:0000256" key="4">
    <source>
        <dbReference type="SAM" id="MobiDB-lite"/>
    </source>
</evidence>
<evidence type="ECO:0000259" key="6">
    <source>
        <dbReference type="Pfam" id="PF12146"/>
    </source>
</evidence>
<dbReference type="GO" id="GO:0045820">
    <property type="term" value="P:negative regulation of glycolytic process"/>
    <property type="evidence" value="ECO:0007669"/>
    <property type="project" value="TreeGrafter"/>
</dbReference>
<dbReference type="SUPFAM" id="SSF53254">
    <property type="entry name" value="Phosphoglycerate mutase-like"/>
    <property type="match status" value="1"/>
</dbReference>
<keyword evidence="1" id="KW-0378">Hydrolase</keyword>
<dbReference type="CDD" id="cd07067">
    <property type="entry name" value="HP_PGM_like"/>
    <property type="match status" value="1"/>
</dbReference>